<feature type="domain" description="Rit1 N-terminal" evidence="1">
    <location>
        <begin position="17"/>
        <end position="328"/>
    </location>
</feature>
<evidence type="ECO:0000313" key="2">
    <source>
        <dbReference type="EMBL" id="ETO21098.1"/>
    </source>
</evidence>
<keyword evidence="3" id="KW-1185">Reference proteome</keyword>
<dbReference type="OMA" id="FRICHEM"/>
<gene>
    <name evidence="2" type="ORF">RFI_16106</name>
</gene>
<dbReference type="EMBL" id="ASPP01011934">
    <property type="protein sequence ID" value="ETO21098.1"/>
    <property type="molecule type" value="Genomic_DNA"/>
</dbReference>
<evidence type="ECO:0000259" key="1">
    <source>
        <dbReference type="Pfam" id="PF17184"/>
    </source>
</evidence>
<evidence type="ECO:0000313" key="3">
    <source>
        <dbReference type="Proteomes" id="UP000023152"/>
    </source>
</evidence>
<proteinExistence type="predicted"/>
<dbReference type="PANTHER" id="PTHR31811">
    <property type="entry name" value="TRNA A64-2'-O-RIBOSYLPHOSPHATE TRANSFERASE"/>
    <property type="match status" value="1"/>
</dbReference>
<organism evidence="2 3">
    <name type="scientific">Reticulomyxa filosa</name>
    <dbReference type="NCBI Taxonomy" id="46433"/>
    <lineage>
        <taxon>Eukaryota</taxon>
        <taxon>Sar</taxon>
        <taxon>Rhizaria</taxon>
        <taxon>Retaria</taxon>
        <taxon>Foraminifera</taxon>
        <taxon>Monothalamids</taxon>
        <taxon>Reticulomyxidae</taxon>
        <taxon>Reticulomyxa</taxon>
    </lineage>
</organism>
<dbReference type="Proteomes" id="UP000023152">
    <property type="component" value="Unassembled WGS sequence"/>
</dbReference>
<dbReference type="GO" id="GO:0043399">
    <property type="term" value="F:tRNA adenosine(64)-2'-O-ribosylphosphate transferase activity"/>
    <property type="evidence" value="ECO:0007669"/>
    <property type="project" value="InterPro"/>
</dbReference>
<name>X6N575_RETFI</name>
<dbReference type="OrthoDB" id="45256at2759"/>
<dbReference type="InterPro" id="IPR007306">
    <property type="entry name" value="Rit1"/>
</dbReference>
<comment type="caution">
    <text evidence="2">The sequence shown here is derived from an EMBL/GenBank/DDBJ whole genome shotgun (WGS) entry which is preliminary data.</text>
</comment>
<dbReference type="GO" id="GO:0005737">
    <property type="term" value="C:cytoplasm"/>
    <property type="evidence" value="ECO:0007669"/>
    <property type="project" value="TreeGrafter"/>
</dbReference>
<protein>
    <recommendedName>
        <fullName evidence="1">Rit1 N-terminal domain-containing protein</fullName>
    </recommendedName>
</protein>
<dbReference type="GO" id="GO:0019988">
    <property type="term" value="P:charged-tRNA amino acid modification"/>
    <property type="evidence" value="ECO:0007669"/>
    <property type="project" value="InterPro"/>
</dbReference>
<dbReference type="InterPro" id="IPR033449">
    <property type="entry name" value="Rit1_N"/>
</dbReference>
<dbReference type="Pfam" id="PF17184">
    <property type="entry name" value="Rit1_C"/>
    <property type="match status" value="1"/>
</dbReference>
<sequence>MTQVSKAVTTNEIHKILRKDKYSILNRLRSVYDDCNFLESVIKSNKTLSEFPVYGNLRCGVWYIGPSLFDQTKQGPETCYFKSTDGHRNEWQFNLRRLNAHILTRIHERKEKGVIIIDSTREGKSFPDSMSRTIPIWCHVLNQFFRICHEMNESTPNETYESVLTKDKIEVKLKENDSEQKVSEMPSWISESEKSQIFKEKMVSFVWSLFESHYKQLRPMSSYFVAKPLKCCYVDRFIAANNKQMDWINPDQTTIVLITASIPMHLLSSPENSKICKLNSSYSYIQGAGDDEESWALGLTPHLFWSNYQSFFSDCHYENDFEEKIKSLLLASSSSCDDSQSNSDCKQQQQLSLTHSKIYIPDTNRNLYLSQCPCAMNVRPTYASPSDVVILCTDDPTFTNTFDHQNQLICLFVSENKKYKLSLLQGLKFLMDSKVFDQGATIGIFGMDYSCIGCLAIAAKLFMSDPTRQFQKKDIQKLVQHFQWVLPQFNPKRLLLKQINSFFLSGDAS</sequence>
<accession>X6N575</accession>
<reference evidence="2 3" key="1">
    <citation type="journal article" date="2013" name="Curr. Biol.">
        <title>The Genome of the Foraminiferan Reticulomyxa filosa.</title>
        <authorList>
            <person name="Glockner G."/>
            <person name="Hulsmann N."/>
            <person name="Schleicher M."/>
            <person name="Noegel A.A."/>
            <person name="Eichinger L."/>
            <person name="Gallinger C."/>
            <person name="Pawlowski J."/>
            <person name="Sierra R."/>
            <person name="Euteneuer U."/>
            <person name="Pillet L."/>
            <person name="Moustafa A."/>
            <person name="Platzer M."/>
            <person name="Groth M."/>
            <person name="Szafranski K."/>
            <person name="Schliwa M."/>
        </authorList>
    </citation>
    <scope>NUCLEOTIDE SEQUENCE [LARGE SCALE GENOMIC DNA]</scope>
</reference>
<dbReference type="AlphaFoldDB" id="X6N575"/>
<dbReference type="PANTHER" id="PTHR31811:SF0">
    <property type="entry name" value="TRNA A64-2'-O-RIBOSYLPHOSPHATE TRANSFERASE"/>
    <property type="match status" value="1"/>
</dbReference>